<dbReference type="InterPro" id="IPR005791">
    <property type="entry name" value="SecD"/>
</dbReference>
<dbReference type="InterPro" id="IPR048631">
    <property type="entry name" value="SecD_1st"/>
</dbReference>
<feature type="transmembrane region" description="Helical" evidence="9">
    <location>
        <begin position="296"/>
        <end position="316"/>
    </location>
</feature>
<dbReference type="Gene3D" id="3.30.70.3400">
    <property type="match status" value="1"/>
</dbReference>
<protein>
    <recommendedName>
        <fullName evidence="9">Protein translocase subunit SecD</fullName>
    </recommendedName>
</protein>
<dbReference type="Pfam" id="PF02355">
    <property type="entry name" value="SecD_SecF_C"/>
    <property type="match status" value="1"/>
</dbReference>
<evidence type="ECO:0000256" key="5">
    <source>
        <dbReference type="ARBA" id="ARBA00022927"/>
    </source>
</evidence>
<feature type="transmembrane region" description="Helical" evidence="9">
    <location>
        <begin position="322"/>
        <end position="342"/>
    </location>
</feature>
<evidence type="ECO:0000256" key="3">
    <source>
        <dbReference type="ARBA" id="ARBA00022475"/>
    </source>
</evidence>
<dbReference type="InterPro" id="IPR054384">
    <property type="entry name" value="SecDF_P1_head"/>
</dbReference>
<accession>A0A1F4XU46</accession>
<reference evidence="13 14" key="1">
    <citation type="journal article" date="2016" name="Nat. Commun.">
        <title>Thousands of microbial genomes shed light on interconnected biogeochemical processes in an aquifer system.</title>
        <authorList>
            <person name="Anantharaman K."/>
            <person name="Brown C.T."/>
            <person name="Hug L.A."/>
            <person name="Sharon I."/>
            <person name="Castelle C.J."/>
            <person name="Probst A.J."/>
            <person name="Thomas B.C."/>
            <person name="Singh A."/>
            <person name="Wilkins M.J."/>
            <person name="Karaoz U."/>
            <person name="Brodie E.L."/>
            <person name="Williams K.H."/>
            <person name="Hubbard S.S."/>
            <person name="Banfield J.F."/>
        </authorList>
    </citation>
    <scope>NUCLEOTIDE SEQUENCE [LARGE SCALE GENOMIC DNA]</scope>
</reference>
<keyword evidence="5 9" id="KW-0653">Protein transport</keyword>
<evidence type="ECO:0000259" key="10">
    <source>
        <dbReference type="Pfam" id="PF02355"/>
    </source>
</evidence>
<keyword evidence="6 9" id="KW-1133">Transmembrane helix</keyword>
<feature type="domain" description="Protein export membrane protein SecD/SecF C-terminal" evidence="10">
    <location>
        <begin position="252"/>
        <end position="422"/>
    </location>
</feature>
<dbReference type="GO" id="GO:0015450">
    <property type="term" value="F:protein-transporting ATPase activity"/>
    <property type="evidence" value="ECO:0007669"/>
    <property type="project" value="InterPro"/>
</dbReference>
<dbReference type="InterPro" id="IPR022813">
    <property type="entry name" value="SecD/SecF_arch_bac"/>
</dbReference>
<feature type="domain" description="SecDF P1 head subdomain" evidence="12">
    <location>
        <begin position="151"/>
        <end position="250"/>
    </location>
</feature>
<feature type="transmembrane region" description="Helical" evidence="9">
    <location>
        <begin position="375"/>
        <end position="393"/>
    </location>
</feature>
<comment type="caution">
    <text evidence="9">Lacks conserved residue(s) required for the propagation of feature annotation.</text>
</comment>
<comment type="caution">
    <text evidence="13">The sequence shown here is derived from an EMBL/GenBank/DDBJ whole genome shotgun (WGS) entry which is preliminary data.</text>
</comment>
<evidence type="ECO:0000259" key="12">
    <source>
        <dbReference type="Pfam" id="PF22599"/>
    </source>
</evidence>
<keyword evidence="3 9" id="KW-1003">Cell membrane</keyword>
<proteinExistence type="inferred from homology"/>
<keyword evidence="4 9" id="KW-0812">Transmembrane</keyword>
<comment type="subcellular location">
    <subcellularLocation>
        <location evidence="1 9">Cell membrane</location>
        <topology evidence="1 9">Multi-pass membrane protein</topology>
    </subcellularLocation>
</comment>
<evidence type="ECO:0000256" key="8">
    <source>
        <dbReference type="ARBA" id="ARBA00023136"/>
    </source>
</evidence>
<keyword evidence="8 9" id="KW-0472">Membrane</keyword>
<keyword evidence="7 9" id="KW-0811">Translocation</keyword>
<dbReference type="InterPro" id="IPR048634">
    <property type="entry name" value="SecD_SecF_C"/>
</dbReference>
<name>A0A1F4XU46_9BACT</name>
<evidence type="ECO:0000256" key="4">
    <source>
        <dbReference type="ARBA" id="ARBA00022692"/>
    </source>
</evidence>
<dbReference type="GO" id="GO:0006605">
    <property type="term" value="P:protein targeting"/>
    <property type="evidence" value="ECO:0007669"/>
    <property type="project" value="UniProtKB-UniRule"/>
</dbReference>
<dbReference type="NCBIfam" id="TIGR01129">
    <property type="entry name" value="secD"/>
    <property type="match status" value="1"/>
</dbReference>
<dbReference type="Pfam" id="PF22599">
    <property type="entry name" value="SecDF_P1_head"/>
    <property type="match status" value="1"/>
</dbReference>
<dbReference type="PANTHER" id="PTHR30081:SF1">
    <property type="entry name" value="PROTEIN TRANSLOCASE SUBUNIT SECD"/>
    <property type="match status" value="1"/>
</dbReference>
<dbReference type="GO" id="GO:0065002">
    <property type="term" value="P:intracellular protein transmembrane transport"/>
    <property type="evidence" value="ECO:0007669"/>
    <property type="project" value="UniProtKB-UniRule"/>
</dbReference>
<dbReference type="HAMAP" id="MF_01463_B">
    <property type="entry name" value="SecD_B"/>
    <property type="match status" value="1"/>
</dbReference>
<comment type="similarity">
    <text evidence="9">Belongs to the SecD/SecF family. SecD subfamily.</text>
</comment>
<feature type="domain" description="Protein translocase subunit SecDF P1" evidence="11">
    <location>
        <begin position="67"/>
        <end position="129"/>
    </location>
</feature>
<gene>
    <name evidence="9" type="primary">secD</name>
    <name evidence="13" type="ORF">A3F55_01405</name>
</gene>
<evidence type="ECO:0000256" key="2">
    <source>
        <dbReference type="ARBA" id="ARBA00022448"/>
    </source>
</evidence>
<dbReference type="GO" id="GO:0043952">
    <property type="term" value="P:protein transport by the Sec complex"/>
    <property type="evidence" value="ECO:0007669"/>
    <property type="project" value="UniProtKB-UniRule"/>
</dbReference>
<comment type="subunit">
    <text evidence="9">Forms a complex with SecF. Part of the essential Sec protein translocation apparatus which comprises SecA, SecYEG and auxiliary proteins SecDF. Other proteins may also be involved.</text>
</comment>
<feature type="transmembrane region" description="Helical" evidence="9">
    <location>
        <begin position="271"/>
        <end position="291"/>
    </location>
</feature>
<evidence type="ECO:0000256" key="6">
    <source>
        <dbReference type="ARBA" id="ARBA00022989"/>
    </source>
</evidence>
<evidence type="ECO:0000259" key="11">
    <source>
        <dbReference type="Pfam" id="PF21760"/>
    </source>
</evidence>
<feature type="transmembrane region" description="Helical" evidence="9">
    <location>
        <begin position="399"/>
        <end position="424"/>
    </location>
</feature>
<sequence length="441" mass="47036">MFKVRYSAVTILILSALVGYFVWTTTGTDGRFDFKLGLDLSGGTHLVYSADISKVPAAEVQDSLASLREVIERRVNAFGVGEPVVQTQQGGALGTGEHRLVVELPGVTDVDEAVKMIGETPLLEFKLVKQGMESALVDETGNPNPDAFTDTGLTGALLSRAALEFGSGSQLGIAQPVVRVDFNSEGSKIFSDLTRDNVGRFIAIFLDGNLISAPVVQDHISNGTAIISGNFDADSARELVRNLNLGALPVPIELVSTQTIGATLGGEAVEAGLAAGLIGFVALSIFMILWYRLPGVVAVASLLIYIVFMLALFKLIPVVLTAAGIAAFILSVGLAVDANVLIAERLKEELAEDKRAEEAIREGFRRAWLAIRDTNITHIIAAVILFWFGTSIIKGFALVFGFGVIVSMLSAITISRTFLLALGLSEESKMGHFLLRSGLRK</sequence>
<keyword evidence="2 9" id="KW-0813">Transport</keyword>
<evidence type="ECO:0000256" key="9">
    <source>
        <dbReference type="HAMAP-Rule" id="MF_01463"/>
    </source>
</evidence>
<evidence type="ECO:0000313" key="14">
    <source>
        <dbReference type="Proteomes" id="UP000178091"/>
    </source>
</evidence>
<dbReference type="InterPro" id="IPR055344">
    <property type="entry name" value="SecD_SecF_C_bact"/>
</dbReference>
<evidence type="ECO:0000256" key="7">
    <source>
        <dbReference type="ARBA" id="ARBA00023010"/>
    </source>
</evidence>
<dbReference type="PANTHER" id="PTHR30081">
    <property type="entry name" value="PROTEIN-EXPORT MEMBRANE PROTEIN SEC"/>
    <property type="match status" value="1"/>
</dbReference>
<dbReference type="Gene3D" id="3.30.1360.200">
    <property type="match status" value="1"/>
</dbReference>
<comment type="function">
    <text evidence="9">Part of the Sec protein translocase complex. Interacts with the SecYEG preprotein conducting channel. SecDF uses the proton motive force (PMF) to complete protein translocation after the ATP-dependent function of SecA.</text>
</comment>
<dbReference type="Pfam" id="PF21760">
    <property type="entry name" value="SecD_1st"/>
    <property type="match status" value="1"/>
</dbReference>
<dbReference type="GO" id="GO:0005886">
    <property type="term" value="C:plasma membrane"/>
    <property type="evidence" value="ECO:0007669"/>
    <property type="project" value="UniProtKB-SubCell"/>
</dbReference>
<evidence type="ECO:0000313" key="13">
    <source>
        <dbReference type="EMBL" id="OGC85227.1"/>
    </source>
</evidence>
<organism evidence="13 14">
    <name type="scientific">Candidatus Adlerbacteria bacterium RIFCSPHIGHO2_12_FULL_53_18</name>
    <dbReference type="NCBI Taxonomy" id="1797242"/>
    <lineage>
        <taxon>Bacteria</taxon>
        <taxon>Candidatus Adleribacteriota</taxon>
    </lineage>
</organism>
<dbReference type="Gene3D" id="1.20.1640.10">
    <property type="entry name" value="Multidrug efflux transporter AcrB transmembrane domain"/>
    <property type="match status" value="1"/>
</dbReference>
<dbReference type="EMBL" id="MEWW01000002">
    <property type="protein sequence ID" value="OGC85227.1"/>
    <property type="molecule type" value="Genomic_DNA"/>
</dbReference>
<dbReference type="SUPFAM" id="SSF82866">
    <property type="entry name" value="Multidrug efflux transporter AcrB transmembrane domain"/>
    <property type="match status" value="1"/>
</dbReference>
<evidence type="ECO:0000256" key="1">
    <source>
        <dbReference type="ARBA" id="ARBA00004651"/>
    </source>
</evidence>
<dbReference type="AlphaFoldDB" id="A0A1F4XU46"/>
<dbReference type="NCBIfam" id="TIGR00916">
    <property type="entry name" value="2A0604s01"/>
    <property type="match status" value="1"/>
</dbReference>
<dbReference type="Proteomes" id="UP000178091">
    <property type="component" value="Unassembled WGS sequence"/>
</dbReference>